<sequence>MNKEILSFSKEVQKALIDEQPIVALESTIISHGMPYPKNVEMAKQTEQIIRDNGAVPATIALMDGKIKVGLEEEDLELLATADNVAKVSRRDMARVLATKQIGATTVATTMIAANLAGIKTFVTGGIGGVHRGGENSMDISADLEELAQTPVTVICAGAKAILDLPRTMEYLETKGVPVAGYQTDYLPAFFSSTSETKLNLRVDSAEEIADMMVMQEEIDLNAGILVTNPVPVAHEIPHEEIDAIIQQALAEEKAAGVVGKDSTPFLLAKIVELTEGRSLETNIQLVYNNARLGAEIAVAYNNKK</sequence>
<feature type="binding site" evidence="1">
    <location>
        <position position="139"/>
    </location>
    <ligand>
        <name>Mn(2+)</name>
        <dbReference type="ChEBI" id="CHEBI:29035"/>
    </ligand>
</feature>
<dbReference type="HAMAP" id="MF_01876">
    <property type="entry name" value="PsiMP_glycosidase"/>
    <property type="match status" value="1"/>
</dbReference>
<proteinExistence type="inferred from homology"/>
<feature type="binding site" evidence="1">
    <location>
        <begin position="141"/>
        <end position="143"/>
    </location>
    <ligand>
        <name>substrate</name>
    </ligand>
</feature>
<protein>
    <recommendedName>
        <fullName evidence="1">Pseudouridine-5'-phosphate glycosidase</fullName>
        <shortName evidence="1">PsiMP glycosidase</shortName>
        <ecNumber evidence="1">4.2.1.70</ecNumber>
    </recommendedName>
</protein>
<keyword evidence="3" id="KW-1185">Reference proteome</keyword>
<comment type="cofactor">
    <cofactor evidence="1">
        <name>Mn(2+)</name>
        <dbReference type="ChEBI" id="CHEBI:29035"/>
    </cofactor>
    <text evidence="1">Binds 1 Mn(2+) ion per subunit.</text>
</comment>
<name>A0A0X8FL06_9LACT</name>
<evidence type="ECO:0000256" key="1">
    <source>
        <dbReference type="HAMAP-Rule" id="MF_01876"/>
    </source>
</evidence>
<accession>A0A0X8FL06</accession>
<dbReference type="RefSeq" id="WP_067978610.1">
    <property type="nucleotide sequence ID" value="NZ_CP014163.1"/>
</dbReference>
<dbReference type="KEGG" id="auh:AWM75_04140"/>
<evidence type="ECO:0000313" key="3">
    <source>
        <dbReference type="Proteomes" id="UP000062260"/>
    </source>
</evidence>
<dbReference type="GO" id="GO:0016798">
    <property type="term" value="F:hydrolase activity, acting on glycosyl bonds"/>
    <property type="evidence" value="ECO:0007669"/>
    <property type="project" value="UniProtKB-KW"/>
</dbReference>
<dbReference type="EC" id="4.2.1.70" evidence="1"/>
<dbReference type="PANTHER" id="PTHR42909:SF1">
    <property type="entry name" value="CARBOHYDRATE KINASE PFKB DOMAIN-CONTAINING PROTEIN"/>
    <property type="match status" value="1"/>
</dbReference>
<dbReference type="GO" id="GO:0046872">
    <property type="term" value="F:metal ion binding"/>
    <property type="evidence" value="ECO:0007669"/>
    <property type="project" value="UniProtKB-KW"/>
</dbReference>
<comment type="similarity">
    <text evidence="1">Belongs to the pseudouridine-5'-phosphate glycosidase family.</text>
</comment>
<reference evidence="2 3" key="1">
    <citation type="journal article" date="2016" name="Genome Announc.">
        <title>Complete Genome Sequences of Aerococcus christensenii CCUG 28831T, Aerococcus sanguinicola CCUG 43001T, Aerococcus urinae CCUG 36881T, Aerococcus urinaeequi CCUG 28094T, Aerococcus urinaehominis CCUG 42038 BT, and Aerococcus viridans CCUG 4311T.</title>
        <authorList>
            <person name="Carkaci D."/>
            <person name="Dargis R."/>
            <person name="Nielsen X.C."/>
            <person name="Skovgaard O."/>
            <person name="Fuursted K."/>
            <person name="Christensen J.J."/>
        </authorList>
    </citation>
    <scope>NUCLEOTIDE SEQUENCE [LARGE SCALE GENOMIC DNA]</scope>
    <source>
        <strain evidence="2 3">CCUG42038B</strain>
    </source>
</reference>
<feature type="active site" description="Nucleophile" evidence="1">
    <location>
        <position position="160"/>
    </location>
</feature>
<dbReference type="STRING" id="128944.AWM75_04140"/>
<keyword evidence="1" id="KW-0378">Hydrolase</keyword>
<dbReference type="Proteomes" id="UP000062260">
    <property type="component" value="Chromosome"/>
</dbReference>
<comment type="function">
    <text evidence="1">Catalyzes the reversible cleavage of pseudouridine 5'-phosphate (PsiMP) to ribose 5-phosphate and uracil. Functions biologically in the cleavage direction, as part of a pseudouridine degradation pathway.</text>
</comment>
<dbReference type="PANTHER" id="PTHR42909">
    <property type="entry name" value="ZGC:136858"/>
    <property type="match status" value="1"/>
</dbReference>
<dbReference type="GO" id="GO:0004730">
    <property type="term" value="F:pseudouridylate synthase activity"/>
    <property type="evidence" value="ECO:0007669"/>
    <property type="project" value="UniProtKB-UniRule"/>
</dbReference>
<organism evidence="2 3">
    <name type="scientific">Aerococcus urinaehominis</name>
    <dbReference type="NCBI Taxonomy" id="128944"/>
    <lineage>
        <taxon>Bacteria</taxon>
        <taxon>Bacillati</taxon>
        <taxon>Bacillota</taxon>
        <taxon>Bacilli</taxon>
        <taxon>Lactobacillales</taxon>
        <taxon>Aerococcaceae</taxon>
        <taxon>Aerococcus</taxon>
    </lineage>
</organism>
<comment type="subunit">
    <text evidence="1">Homotrimer.</text>
</comment>
<dbReference type="EMBL" id="CP014163">
    <property type="protein sequence ID" value="AMB99245.1"/>
    <property type="molecule type" value="Genomic_DNA"/>
</dbReference>
<feature type="binding site" evidence="1">
    <location>
        <position position="107"/>
    </location>
    <ligand>
        <name>substrate</name>
    </ligand>
</feature>
<comment type="catalytic activity">
    <reaction evidence="1">
        <text>D-ribose 5-phosphate + uracil = psi-UMP + H2O</text>
        <dbReference type="Rhea" id="RHEA:18337"/>
        <dbReference type="ChEBI" id="CHEBI:15377"/>
        <dbReference type="ChEBI" id="CHEBI:17568"/>
        <dbReference type="ChEBI" id="CHEBI:58380"/>
        <dbReference type="ChEBI" id="CHEBI:78346"/>
        <dbReference type="EC" id="4.2.1.70"/>
    </reaction>
</comment>
<dbReference type="Gene3D" id="3.40.1790.10">
    <property type="entry name" value="Indigoidine synthase domain"/>
    <property type="match status" value="1"/>
</dbReference>
<dbReference type="InterPro" id="IPR007342">
    <property type="entry name" value="PsuG"/>
</dbReference>
<keyword evidence="1" id="KW-0456">Lyase</keyword>
<dbReference type="OrthoDB" id="9805870at2"/>
<keyword evidence="1 2" id="KW-0326">Glycosidase</keyword>
<dbReference type="GO" id="GO:0005737">
    <property type="term" value="C:cytoplasm"/>
    <property type="evidence" value="ECO:0007669"/>
    <property type="project" value="TreeGrafter"/>
</dbReference>
<dbReference type="GO" id="GO:0046113">
    <property type="term" value="P:nucleobase catabolic process"/>
    <property type="evidence" value="ECO:0007669"/>
    <property type="project" value="UniProtKB-UniRule"/>
</dbReference>
<keyword evidence="1" id="KW-0464">Manganese</keyword>
<dbReference type="Pfam" id="PF04227">
    <property type="entry name" value="Indigoidine_A"/>
    <property type="match status" value="1"/>
</dbReference>
<dbReference type="SUPFAM" id="SSF110581">
    <property type="entry name" value="Indigoidine synthase A-like"/>
    <property type="match status" value="1"/>
</dbReference>
<keyword evidence="1" id="KW-0479">Metal-binding</keyword>
<gene>
    <name evidence="1" type="primary">psuG</name>
    <name evidence="2" type="ORF">AWM75_04140</name>
</gene>
<evidence type="ECO:0000313" key="2">
    <source>
        <dbReference type="EMBL" id="AMB99245.1"/>
    </source>
</evidence>
<dbReference type="AlphaFoldDB" id="A0A0X8FL06"/>
<dbReference type="InterPro" id="IPR022830">
    <property type="entry name" value="Indigdn_synthA-like"/>
</dbReference>
<reference evidence="3" key="2">
    <citation type="submission" date="2016-01" db="EMBL/GenBank/DDBJ databases">
        <title>Six Aerococcus type strain genome sequencing and assembly using PacBio and Illumina Hiseq.</title>
        <authorList>
            <person name="Carkaci D."/>
            <person name="Dargis R."/>
            <person name="Nielsen X.C."/>
            <person name="Skovgaard O."/>
            <person name="Fuursted K."/>
            <person name="Christensen J.J."/>
        </authorList>
    </citation>
    <scope>NUCLEOTIDE SEQUENCE [LARGE SCALE GENOMIC DNA]</scope>
    <source>
        <strain evidence="3">CCUG42038B</strain>
    </source>
</reference>
<feature type="binding site" evidence="1">
    <location>
        <position position="87"/>
    </location>
    <ligand>
        <name>substrate</name>
    </ligand>
</feature>
<feature type="active site" description="Proton donor" evidence="1">
    <location>
        <position position="26"/>
    </location>
</feature>